<evidence type="ECO:0000313" key="8">
    <source>
        <dbReference type="Proteomes" id="UP000433575"/>
    </source>
</evidence>
<keyword evidence="4" id="KW-0804">Transcription</keyword>
<name>A0A6N7S8C9_9FIRM</name>
<dbReference type="PANTHER" id="PTHR30346:SF28">
    <property type="entry name" value="HTH-TYPE TRANSCRIPTIONAL REGULATOR CYNR"/>
    <property type="match status" value="1"/>
</dbReference>
<keyword evidence="3" id="KW-0238">DNA-binding</keyword>
<dbReference type="Proteomes" id="UP000433575">
    <property type="component" value="Unassembled WGS sequence"/>
</dbReference>
<dbReference type="AlphaFoldDB" id="A0A6N7S8C9"/>
<dbReference type="Pfam" id="PF03466">
    <property type="entry name" value="LysR_substrate"/>
    <property type="match status" value="1"/>
</dbReference>
<dbReference type="InterPro" id="IPR036390">
    <property type="entry name" value="WH_DNA-bd_sf"/>
</dbReference>
<protein>
    <submittedName>
        <fullName evidence="6">LysR family transcriptional regulator</fullName>
    </submittedName>
</protein>
<dbReference type="Pfam" id="PF00126">
    <property type="entry name" value="HTH_1"/>
    <property type="match status" value="1"/>
</dbReference>
<gene>
    <name evidence="7" type="ORF">GKD88_12150</name>
    <name evidence="6" type="ORF">GKE08_12480</name>
</gene>
<evidence type="ECO:0000313" key="7">
    <source>
        <dbReference type="EMBL" id="MSC33873.1"/>
    </source>
</evidence>
<dbReference type="RefSeq" id="WP_154239319.1">
    <property type="nucleotide sequence ID" value="NZ_WKPI01000023.1"/>
</dbReference>
<comment type="similarity">
    <text evidence="1">Belongs to the LysR transcriptional regulatory family.</text>
</comment>
<dbReference type="InterPro" id="IPR000847">
    <property type="entry name" value="LysR_HTH_N"/>
</dbReference>
<sequence length="304" mass="35003">MDFRTLSYFVEVCRQASFAKAAKAAYISPQGLHKAIRLLEQELKTPLFVKTDSGCQLTPAGECLYEFAVRTLEEYNDTLEKLEDLTRPKTNQLRIGFSYGTIGSLGINTLVEFRQHHPHIEILHEDLPDLRCEQKLLEKQLDLAVTVAPFDQAHFHTQPLFREPFHFWINRQNPLSTKARITFHDLRDQRLMMVGKEFKSYKFLIQGCRRLGFRPNVVLTTSEMELLRQFVCDNHGIALTVEHETRLPASEVFTSVPFADQVWSYGVSWLKNHKLTEAEKTLIGYFQTCAQALEPTALPSSISR</sequence>
<keyword evidence="9" id="KW-1185">Reference proteome</keyword>
<evidence type="ECO:0000313" key="9">
    <source>
        <dbReference type="Proteomes" id="UP000480929"/>
    </source>
</evidence>
<dbReference type="SUPFAM" id="SSF53850">
    <property type="entry name" value="Periplasmic binding protein-like II"/>
    <property type="match status" value="1"/>
</dbReference>
<dbReference type="OrthoDB" id="119203at2"/>
<proteinExistence type="inferred from homology"/>
<accession>A0A6N7S8C9</accession>
<evidence type="ECO:0000256" key="3">
    <source>
        <dbReference type="ARBA" id="ARBA00023125"/>
    </source>
</evidence>
<evidence type="ECO:0000256" key="4">
    <source>
        <dbReference type="ARBA" id="ARBA00023163"/>
    </source>
</evidence>
<dbReference type="GO" id="GO:0032993">
    <property type="term" value="C:protein-DNA complex"/>
    <property type="evidence" value="ECO:0007669"/>
    <property type="project" value="TreeGrafter"/>
</dbReference>
<dbReference type="InterPro" id="IPR005119">
    <property type="entry name" value="LysR_subst-bd"/>
</dbReference>
<keyword evidence="2" id="KW-0805">Transcription regulation</keyword>
<evidence type="ECO:0000256" key="2">
    <source>
        <dbReference type="ARBA" id="ARBA00023015"/>
    </source>
</evidence>
<organism evidence="6 8">
    <name type="scientific">Holdemania massiliensis</name>
    <dbReference type="NCBI Taxonomy" id="1468449"/>
    <lineage>
        <taxon>Bacteria</taxon>
        <taxon>Bacillati</taxon>
        <taxon>Bacillota</taxon>
        <taxon>Erysipelotrichia</taxon>
        <taxon>Erysipelotrichales</taxon>
        <taxon>Erysipelotrichaceae</taxon>
        <taxon>Holdemania</taxon>
    </lineage>
</organism>
<dbReference type="PANTHER" id="PTHR30346">
    <property type="entry name" value="TRANSCRIPTIONAL DUAL REGULATOR HCAR-RELATED"/>
    <property type="match status" value="1"/>
</dbReference>
<dbReference type="InterPro" id="IPR036388">
    <property type="entry name" value="WH-like_DNA-bd_sf"/>
</dbReference>
<feature type="domain" description="HTH lysR-type" evidence="5">
    <location>
        <begin position="1"/>
        <end position="58"/>
    </location>
</feature>
<dbReference type="PROSITE" id="PS50931">
    <property type="entry name" value="HTH_LYSR"/>
    <property type="match status" value="1"/>
</dbReference>
<dbReference type="GO" id="GO:0003700">
    <property type="term" value="F:DNA-binding transcription factor activity"/>
    <property type="evidence" value="ECO:0007669"/>
    <property type="project" value="InterPro"/>
</dbReference>
<dbReference type="EMBL" id="WKPI01000023">
    <property type="protein sequence ID" value="MSC33873.1"/>
    <property type="molecule type" value="Genomic_DNA"/>
</dbReference>
<comment type="caution">
    <text evidence="6">The sequence shown here is derived from an EMBL/GenBank/DDBJ whole genome shotgun (WGS) entry which is preliminary data.</text>
</comment>
<dbReference type="CDD" id="cd05466">
    <property type="entry name" value="PBP2_LTTR_substrate"/>
    <property type="match status" value="1"/>
</dbReference>
<dbReference type="GO" id="GO:0003677">
    <property type="term" value="F:DNA binding"/>
    <property type="evidence" value="ECO:0007669"/>
    <property type="project" value="UniProtKB-KW"/>
</dbReference>
<dbReference type="SUPFAM" id="SSF46785">
    <property type="entry name" value="Winged helix' DNA-binding domain"/>
    <property type="match status" value="1"/>
</dbReference>
<evidence type="ECO:0000313" key="6">
    <source>
        <dbReference type="EMBL" id="MSA90143.1"/>
    </source>
</evidence>
<reference evidence="8 9" key="1">
    <citation type="journal article" date="2019" name="Nat. Med.">
        <title>A library of human gut bacterial isolates paired with longitudinal multiomics data enables mechanistic microbiome research.</title>
        <authorList>
            <person name="Poyet M."/>
            <person name="Groussin M."/>
            <person name="Gibbons S.M."/>
            <person name="Avila-Pacheco J."/>
            <person name="Jiang X."/>
            <person name="Kearney S.M."/>
            <person name="Perrotta A.R."/>
            <person name="Berdy B."/>
            <person name="Zhao S."/>
            <person name="Lieberman T.D."/>
            <person name="Swanson P.K."/>
            <person name="Smith M."/>
            <person name="Roesemann S."/>
            <person name="Alexander J.E."/>
            <person name="Rich S.A."/>
            <person name="Livny J."/>
            <person name="Vlamakis H."/>
            <person name="Clish C."/>
            <person name="Bullock K."/>
            <person name="Deik A."/>
            <person name="Scott J."/>
            <person name="Pierce K.A."/>
            <person name="Xavier R.J."/>
            <person name="Alm E.J."/>
        </authorList>
    </citation>
    <scope>NUCLEOTIDE SEQUENCE [LARGE SCALE GENOMIC DNA]</scope>
    <source>
        <strain evidence="6 8">BIOML-A4</strain>
        <strain evidence="7 9">BIOML-A5</strain>
    </source>
</reference>
<evidence type="ECO:0000259" key="5">
    <source>
        <dbReference type="PROSITE" id="PS50931"/>
    </source>
</evidence>
<dbReference type="EMBL" id="WKPJ01000021">
    <property type="protein sequence ID" value="MSA90143.1"/>
    <property type="molecule type" value="Genomic_DNA"/>
</dbReference>
<dbReference type="Gene3D" id="1.10.10.10">
    <property type="entry name" value="Winged helix-like DNA-binding domain superfamily/Winged helix DNA-binding domain"/>
    <property type="match status" value="1"/>
</dbReference>
<dbReference type="Gene3D" id="3.40.190.290">
    <property type="match status" value="1"/>
</dbReference>
<dbReference type="Proteomes" id="UP000480929">
    <property type="component" value="Unassembled WGS sequence"/>
</dbReference>
<evidence type="ECO:0000256" key="1">
    <source>
        <dbReference type="ARBA" id="ARBA00009437"/>
    </source>
</evidence>